<name>A0AAV5WMD8_9BILA</name>
<accession>A0AAV5WMD8</accession>
<evidence type="ECO:0000313" key="7">
    <source>
        <dbReference type="Proteomes" id="UP001432322"/>
    </source>
</evidence>
<feature type="non-terminal residue" evidence="6">
    <location>
        <position position="222"/>
    </location>
</feature>
<dbReference type="AlphaFoldDB" id="A0AAV5WMD8"/>
<dbReference type="PANTHER" id="PTHR11545:SF3">
    <property type="entry name" value="LARGE RIBOSOMAL SUBUNIT PROTEIN UL13"/>
    <property type="match status" value="1"/>
</dbReference>
<dbReference type="FunFam" id="6.10.250.3250:FF:000001">
    <property type="entry name" value="60S ribosomal protein L13a"/>
    <property type="match status" value="1"/>
</dbReference>
<sequence length="222" mass="25488">RFYVDWNFFLPKLCLFSQGTMGLINNALVIDGKNHLLGRLASIVAKQILLGQKIVVVRAEEICISGNFHRSKLKYMSFLRKRCNVNPRRGPFHLRSPNRIFWRTVRGMVPHKTIRGTAALKNLKCFEGCPSPYDKKKKLVVPSANRHNALKPRRKFCTVGRLAHEVGWQYKDVVAKLEAKRKVKGAVYYSDKKKLAKLEEQARKNVASKIASYQKIIEGFGY</sequence>
<evidence type="ECO:0000256" key="1">
    <source>
        <dbReference type="ARBA" id="ARBA00006227"/>
    </source>
</evidence>
<dbReference type="InterPro" id="IPR005822">
    <property type="entry name" value="Ribosomal_uL13"/>
</dbReference>
<evidence type="ECO:0000256" key="5">
    <source>
        <dbReference type="ARBA" id="ARBA00035367"/>
    </source>
</evidence>
<dbReference type="Gene3D" id="3.90.1180.10">
    <property type="entry name" value="Ribosomal protein L13"/>
    <property type="match status" value="1"/>
</dbReference>
<comment type="caution">
    <text evidence="6">The sequence shown here is derived from an EMBL/GenBank/DDBJ whole genome shotgun (WGS) entry which is preliminary data.</text>
</comment>
<dbReference type="Gene3D" id="6.10.250.3250">
    <property type="match status" value="1"/>
</dbReference>
<keyword evidence="3" id="KW-0687">Ribonucleoprotein</keyword>
<dbReference type="SUPFAM" id="SSF52161">
    <property type="entry name" value="Ribosomal protein L13"/>
    <property type="match status" value="1"/>
</dbReference>
<dbReference type="GO" id="GO:0003729">
    <property type="term" value="F:mRNA binding"/>
    <property type="evidence" value="ECO:0007669"/>
    <property type="project" value="TreeGrafter"/>
</dbReference>
<dbReference type="EMBL" id="BTSY01000006">
    <property type="protein sequence ID" value="GMT33451.1"/>
    <property type="molecule type" value="Genomic_DNA"/>
</dbReference>
<reference evidence="6" key="1">
    <citation type="submission" date="2023-10" db="EMBL/GenBank/DDBJ databases">
        <title>Genome assembly of Pristionchus species.</title>
        <authorList>
            <person name="Yoshida K."/>
            <person name="Sommer R.J."/>
        </authorList>
    </citation>
    <scope>NUCLEOTIDE SEQUENCE</scope>
    <source>
        <strain evidence="6">RS5133</strain>
    </source>
</reference>
<dbReference type="InterPro" id="IPR036899">
    <property type="entry name" value="Ribosomal_uL13_sf"/>
</dbReference>
<dbReference type="Pfam" id="PF00572">
    <property type="entry name" value="Ribosomal_L13"/>
    <property type="match status" value="1"/>
</dbReference>
<dbReference type="HAMAP" id="MF_01366">
    <property type="entry name" value="Ribosomal_uL13"/>
    <property type="match status" value="1"/>
</dbReference>
<comment type="similarity">
    <text evidence="1">Belongs to the universal ribosomal protein uL13 family.</text>
</comment>
<dbReference type="NCBIfam" id="TIGR01077">
    <property type="entry name" value="L13_A_E"/>
    <property type="match status" value="1"/>
</dbReference>
<gene>
    <name evidence="6" type="ORF">PFISCL1PPCAC_24748</name>
</gene>
<evidence type="ECO:0000256" key="4">
    <source>
        <dbReference type="ARBA" id="ARBA00035201"/>
    </source>
</evidence>
<protein>
    <recommendedName>
        <fullName evidence="4">Large ribosomal subunit protein uL13</fullName>
    </recommendedName>
    <alternativeName>
        <fullName evidence="5">60S ribosomal protein L13a</fullName>
    </alternativeName>
</protein>
<keyword evidence="7" id="KW-1185">Reference proteome</keyword>
<proteinExistence type="inferred from homology"/>
<evidence type="ECO:0000256" key="3">
    <source>
        <dbReference type="ARBA" id="ARBA00023274"/>
    </source>
</evidence>
<dbReference type="InterPro" id="IPR005755">
    <property type="entry name" value="Ribosomal_uL13_euk/arc"/>
</dbReference>
<dbReference type="FunFam" id="3.90.1180.10:FF:000002">
    <property type="entry name" value="60S ribosomal protein L16"/>
    <property type="match status" value="1"/>
</dbReference>
<dbReference type="GO" id="GO:0017148">
    <property type="term" value="P:negative regulation of translation"/>
    <property type="evidence" value="ECO:0007669"/>
    <property type="project" value="TreeGrafter"/>
</dbReference>
<organism evidence="6 7">
    <name type="scientific">Pristionchus fissidentatus</name>
    <dbReference type="NCBI Taxonomy" id="1538716"/>
    <lineage>
        <taxon>Eukaryota</taxon>
        <taxon>Metazoa</taxon>
        <taxon>Ecdysozoa</taxon>
        <taxon>Nematoda</taxon>
        <taxon>Chromadorea</taxon>
        <taxon>Rhabditida</taxon>
        <taxon>Rhabditina</taxon>
        <taxon>Diplogasteromorpha</taxon>
        <taxon>Diplogasteroidea</taxon>
        <taxon>Neodiplogasteridae</taxon>
        <taxon>Pristionchus</taxon>
    </lineage>
</organism>
<dbReference type="PANTHER" id="PTHR11545">
    <property type="entry name" value="RIBOSOMAL PROTEIN L13"/>
    <property type="match status" value="1"/>
</dbReference>
<dbReference type="GO" id="GO:0003735">
    <property type="term" value="F:structural constituent of ribosome"/>
    <property type="evidence" value="ECO:0007669"/>
    <property type="project" value="InterPro"/>
</dbReference>
<dbReference type="GO" id="GO:0006412">
    <property type="term" value="P:translation"/>
    <property type="evidence" value="ECO:0007669"/>
    <property type="project" value="InterPro"/>
</dbReference>
<dbReference type="Proteomes" id="UP001432322">
    <property type="component" value="Unassembled WGS sequence"/>
</dbReference>
<evidence type="ECO:0000256" key="2">
    <source>
        <dbReference type="ARBA" id="ARBA00022980"/>
    </source>
</evidence>
<evidence type="ECO:0000313" key="6">
    <source>
        <dbReference type="EMBL" id="GMT33451.1"/>
    </source>
</evidence>
<feature type="non-terminal residue" evidence="6">
    <location>
        <position position="1"/>
    </location>
</feature>
<dbReference type="CDD" id="cd00392">
    <property type="entry name" value="Ribosomal_L13"/>
    <property type="match status" value="1"/>
</dbReference>
<dbReference type="GO" id="GO:0022625">
    <property type="term" value="C:cytosolic large ribosomal subunit"/>
    <property type="evidence" value="ECO:0007669"/>
    <property type="project" value="TreeGrafter"/>
</dbReference>
<keyword evidence="2" id="KW-0689">Ribosomal protein</keyword>